<dbReference type="InterPro" id="IPR024425">
    <property type="entry name" value="LiaF-like_C"/>
</dbReference>
<reference evidence="4 5" key="1">
    <citation type="submission" date="2019-04" db="EMBL/GenBank/DDBJ databases">
        <title>Draft genome sequences for three unisolated Alnus-infective Frankia Sp+ strains, AgTrS, AiOr and AvVan, the first sequenced Frankia strains able to sporulate in-planta.</title>
        <authorList>
            <person name="Bethencourt L."/>
            <person name="Vautrin F."/>
            <person name="Taib N."/>
            <person name="Dubost A."/>
            <person name="Castro-Garcia L."/>
            <person name="Imbaud O."/>
            <person name="Abrouk D."/>
            <person name="Fournier P."/>
            <person name="Briolay J."/>
            <person name="Nguyen A."/>
            <person name="Normand P."/>
            <person name="Fernandez M.P."/>
            <person name="Brochier-Armanet C."/>
            <person name="Herrera-Belaroussi A."/>
        </authorList>
    </citation>
    <scope>NUCLEOTIDE SEQUENCE [LARGE SCALE GENOMIC DNA]</scope>
    <source>
        <strain evidence="4 5">AvVan</strain>
    </source>
</reference>
<dbReference type="AlphaFoldDB" id="A0A4S5EP72"/>
<feature type="compositionally biased region" description="Low complexity" evidence="1">
    <location>
        <begin position="49"/>
        <end position="72"/>
    </location>
</feature>
<feature type="domain" description="DUF1707" evidence="2">
    <location>
        <begin position="1"/>
        <end position="35"/>
    </location>
</feature>
<dbReference type="Pfam" id="PF09922">
    <property type="entry name" value="LiaF-like_C"/>
    <property type="match status" value="1"/>
</dbReference>
<feature type="region of interest" description="Disordered" evidence="1">
    <location>
        <begin position="195"/>
        <end position="228"/>
    </location>
</feature>
<name>A0A4S5EP72_9ACTN</name>
<sequence>LAEGRLTFAEYDERVGAAYAARTRADFTPLTIDLPNQPNLFAAVVEPAQPTRPAQPTQPADLAASGSATASAVGPDRALDPTRRGPAEVDWTVAVMSGNERGGRWRPSRHTRAVAVMGGIELDLREVAFPTEALMITAVAVMGGIEIIVPEGVEVEVTGVSVMGGRTVKVADTPRRSGAPVVRIRAVAVMGGVEVRSKPPRAATGSVHKSLDPGRGDGLGRDRPGTSG</sequence>
<keyword evidence="5" id="KW-1185">Reference proteome</keyword>
<accession>A0A4S5EP72</accession>
<evidence type="ECO:0000256" key="1">
    <source>
        <dbReference type="SAM" id="MobiDB-lite"/>
    </source>
</evidence>
<dbReference type="InterPro" id="IPR012551">
    <property type="entry name" value="DUF1707_SHOCT-like"/>
</dbReference>
<dbReference type="EMBL" id="SSXH01000347">
    <property type="protein sequence ID" value="THJ73863.1"/>
    <property type="molecule type" value="Genomic_DNA"/>
</dbReference>
<dbReference type="RefSeq" id="WP_136448555.1">
    <property type="nucleotide sequence ID" value="NZ_SSXH01000347.1"/>
</dbReference>
<gene>
    <name evidence="4" type="ORF">E7Y31_14150</name>
</gene>
<protein>
    <submittedName>
        <fullName evidence="4">DUF1707 domain-containing protein</fullName>
    </submittedName>
</protein>
<evidence type="ECO:0000313" key="5">
    <source>
        <dbReference type="Proteomes" id="UP000305282"/>
    </source>
</evidence>
<dbReference type="PANTHER" id="PTHR40763:SF4">
    <property type="entry name" value="DUF1707 DOMAIN-CONTAINING PROTEIN"/>
    <property type="match status" value="1"/>
</dbReference>
<feature type="non-terminal residue" evidence="4">
    <location>
        <position position="1"/>
    </location>
</feature>
<dbReference type="Proteomes" id="UP000305282">
    <property type="component" value="Unassembled WGS sequence"/>
</dbReference>
<feature type="region of interest" description="Disordered" evidence="1">
    <location>
        <begin position="49"/>
        <end position="86"/>
    </location>
</feature>
<feature type="compositionally biased region" description="Basic and acidic residues" evidence="1">
    <location>
        <begin position="209"/>
        <end position="228"/>
    </location>
</feature>
<proteinExistence type="predicted"/>
<evidence type="ECO:0000259" key="2">
    <source>
        <dbReference type="Pfam" id="PF08044"/>
    </source>
</evidence>
<dbReference type="Pfam" id="PF08044">
    <property type="entry name" value="DUF1707"/>
    <property type="match status" value="1"/>
</dbReference>
<evidence type="ECO:0000313" key="4">
    <source>
        <dbReference type="EMBL" id="THJ73863.1"/>
    </source>
</evidence>
<feature type="compositionally biased region" description="Basic and acidic residues" evidence="1">
    <location>
        <begin position="77"/>
        <end position="86"/>
    </location>
</feature>
<comment type="caution">
    <text evidence="4">The sequence shown here is derived from an EMBL/GenBank/DDBJ whole genome shotgun (WGS) entry which is preliminary data.</text>
</comment>
<evidence type="ECO:0000259" key="3">
    <source>
        <dbReference type="Pfam" id="PF09922"/>
    </source>
</evidence>
<dbReference type="OrthoDB" id="4772576at2"/>
<organism evidence="4 5">
    <name type="scientific">Candidatus Frankia alpina</name>
    <dbReference type="NCBI Taxonomy" id="2699483"/>
    <lineage>
        <taxon>Bacteria</taxon>
        <taxon>Bacillati</taxon>
        <taxon>Actinomycetota</taxon>
        <taxon>Actinomycetes</taxon>
        <taxon>Frankiales</taxon>
        <taxon>Frankiaceae</taxon>
        <taxon>Frankia</taxon>
    </lineage>
</organism>
<feature type="domain" description="Cell wall-active antibiotics response LiaF-like C-terminal" evidence="3">
    <location>
        <begin position="113"/>
        <end position="168"/>
    </location>
</feature>
<dbReference type="PANTHER" id="PTHR40763">
    <property type="entry name" value="MEMBRANE PROTEIN-RELATED"/>
    <property type="match status" value="1"/>
</dbReference>